<gene>
    <name evidence="2" type="ORF">CR513_45897</name>
</gene>
<keyword evidence="3" id="KW-1185">Reference proteome</keyword>
<feature type="domain" description="Retroviral polymerase SH3-like" evidence="1">
    <location>
        <begin position="81"/>
        <end position="106"/>
    </location>
</feature>
<feature type="non-terminal residue" evidence="2">
    <location>
        <position position="1"/>
    </location>
</feature>
<name>A0A371F7X2_MUCPR</name>
<protein>
    <recommendedName>
        <fullName evidence="1">Retroviral polymerase SH3-like domain-containing protein</fullName>
    </recommendedName>
</protein>
<reference evidence="2" key="1">
    <citation type="submission" date="2018-05" db="EMBL/GenBank/DDBJ databases">
        <title>Draft genome of Mucuna pruriens seed.</title>
        <authorList>
            <person name="Nnadi N.E."/>
            <person name="Vos R."/>
            <person name="Hasami M.H."/>
            <person name="Devisetty U.K."/>
            <person name="Aguiy J.C."/>
        </authorList>
    </citation>
    <scope>NUCLEOTIDE SEQUENCE [LARGE SCALE GENOMIC DNA]</scope>
    <source>
        <strain evidence="2">JCA_2017</strain>
    </source>
</reference>
<dbReference type="Proteomes" id="UP000257109">
    <property type="component" value="Unassembled WGS sequence"/>
</dbReference>
<sequence>MCLGLNEWNCKKEKWASLRPNSSMIFSKNCSEKLLGTTAYFINRLPSRVLGFKSPMEILSYFYPNVSTTNNLPPRVFGYVSFVHIHSQGRGKLDPIALKCVFVGYYSI</sequence>
<proteinExistence type="predicted"/>
<organism evidence="2 3">
    <name type="scientific">Mucuna pruriens</name>
    <name type="common">Velvet bean</name>
    <name type="synonym">Dolichos pruriens</name>
    <dbReference type="NCBI Taxonomy" id="157652"/>
    <lineage>
        <taxon>Eukaryota</taxon>
        <taxon>Viridiplantae</taxon>
        <taxon>Streptophyta</taxon>
        <taxon>Embryophyta</taxon>
        <taxon>Tracheophyta</taxon>
        <taxon>Spermatophyta</taxon>
        <taxon>Magnoliopsida</taxon>
        <taxon>eudicotyledons</taxon>
        <taxon>Gunneridae</taxon>
        <taxon>Pentapetalae</taxon>
        <taxon>rosids</taxon>
        <taxon>fabids</taxon>
        <taxon>Fabales</taxon>
        <taxon>Fabaceae</taxon>
        <taxon>Papilionoideae</taxon>
        <taxon>50 kb inversion clade</taxon>
        <taxon>NPAAA clade</taxon>
        <taxon>indigoferoid/millettioid clade</taxon>
        <taxon>Phaseoleae</taxon>
        <taxon>Mucuna</taxon>
    </lineage>
</organism>
<dbReference type="OrthoDB" id="1305140at2759"/>
<dbReference type="EMBL" id="QJKJ01010202">
    <property type="protein sequence ID" value="RDX74377.1"/>
    <property type="molecule type" value="Genomic_DNA"/>
</dbReference>
<accession>A0A371F7X2</accession>
<dbReference type="Pfam" id="PF25597">
    <property type="entry name" value="SH3_retrovirus"/>
    <property type="match status" value="1"/>
</dbReference>
<evidence type="ECO:0000313" key="3">
    <source>
        <dbReference type="Proteomes" id="UP000257109"/>
    </source>
</evidence>
<evidence type="ECO:0000313" key="2">
    <source>
        <dbReference type="EMBL" id="RDX74377.1"/>
    </source>
</evidence>
<evidence type="ECO:0000259" key="1">
    <source>
        <dbReference type="Pfam" id="PF25597"/>
    </source>
</evidence>
<dbReference type="InterPro" id="IPR057670">
    <property type="entry name" value="SH3_retrovirus"/>
</dbReference>
<comment type="caution">
    <text evidence="2">The sequence shown here is derived from an EMBL/GenBank/DDBJ whole genome shotgun (WGS) entry which is preliminary data.</text>
</comment>
<dbReference type="AlphaFoldDB" id="A0A371F7X2"/>